<evidence type="ECO:0000256" key="7">
    <source>
        <dbReference type="ARBA" id="ARBA00022989"/>
    </source>
</evidence>
<keyword evidence="8" id="KW-0406">Ion transport</keyword>
<name>A0ABW5WVZ4_9STAP</name>
<feature type="transmembrane region" description="Helical" evidence="10">
    <location>
        <begin position="195"/>
        <end position="214"/>
    </location>
</feature>
<dbReference type="NCBIfam" id="TIGR01726">
    <property type="entry name" value="HEQRo_perm_3TM"/>
    <property type="match status" value="1"/>
</dbReference>
<evidence type="ECO:0000256" key="4">
    <source>
        <dbReference type="ARBA" id="ARBA00022596"/>
    </source>
</evidence>
<organism evidence="12 13">
    <name type="scientific">Corticicoccus populi</name>
    <dbReference type="NCBI Taxonomy" id="1812821"/>
    <lineage>
        <taxon>Bacteria</taxon>
        <taxon>Bacillati</taxon>
        <taxon>Bacillota</taxon>
        <taxon>Bacilli</taxon>
        <taxon>Bacillales</taxon>
        <taxon>Staphylococcaceae</taxon>
        <taxon>Corticicoccus</taxon>
    </lineage>
</organism>
<dbReference type="RefSeq" id="WP_377772898.1">
    <property type="nucleotide sequence ID" value="NZ_JBHUOQ010000001.1"/>
</dbReference>
<keyword evidence="13" id="KW-1185">Reference proteome</keyword>
<evidence type="ECO:0000256" key="2">
    <source>
        <dbReference type="ARBA" id="ARBA00022448"/>
    </source>
</evidence>
<comment type="similarity">
    <text evidence="10">Belongs to the binding-protein-dependent transport system permease family.</text>
</comment>
<evidence type="ECO:0000259" key="11">
    <source>
        <dbReference type="PROSITE" id="PS50928"/>
    </source>
</evidence>
<keyword evidence="8" id="KW-0921">Nickel transport</keyword>
<proteinExistence type="inferred from homology"/>
<dbReference type="InterPro" id="IPR043429">
    <property type="entry name" value="ArtM/GltK/GlnP/TcyL/YhdX-like"/>
</dbReference>
<evidence type="ECO:0000256" key="9">
    <source>
        <dbReference type="ARBA" id="ARBA00023136"/>
    </source>
</evidence>
<evidence type="ECO:0000313" key="13">
    <source>
        <dbReference type="Proteomes" id="UP001597519"/>
    </source>
</evidence>
<keyword evidence="3" id="KW-1003">Cell membrane</keyword>
<keyword evidence="6" id="KW-0029">Amino-acid transport</keyword>
<dbReference type="PANTHER" id="PTHR30614:SF0">
    <property type="entry name" value="L-CYSTINE TRANSPORT SYSTEM PERMEASE PROTEIN TCYL"/>
    <property type="match status" value="1"/>
</dbReference>
<evidence type="ECO:0000256" key="3">
    <source>
        <dbReference type="ARBA" id="ARBA00022475"/>
    </source>
</evidence>
<evidence type="ECO:0000256" key="10">
    <source>
        <dbReference type="RuleBase" id="RU363032"/>
    </source>
</evidence>
<dbReference type="Proteomes" id="UP001597519">
    <property type="component" value="Unassembled WGS sequence"/>
</dbReference>
<keyword evidence="2 10" id="KW-0813">Transport</keyword>
<dbReference type="SUPFAM" id="SSF161098">
    <property type="entry name" value="MetI-like"/>
    <property type="match status" value="1"/>
</dbReference>
<keyword evidence="7 10" id="KW-1133">Transmembrane helix</keyword>
<keyword evidence="9 10" id="KW-0472">Membrane</keyword>
<dbReference type="Gene3D" id="1.10.3720.10">
    <property type="entry name" value="MetI-like"/>
    <property type="match status" value="1"/>
</dbReference>
<dbReference type="InterPro" id="IPR010065">
    <property type="entry name" value="AA_ABC_transptr_permease_3TM"/>
</dbReference>
<dbReference type="InterPro" id="IPR035906">
    <property type="entry name" value="MetI-like_sf"/>
</dbReference>
<sequence length="237" mass="26255">MDIKYMIEILPRFISVIPVTALIITAAAVLGLILSIAVTIVRLKKIPVLSTLAEIYISFSRSIPILLQLFLFYFGLPVLFQQFGINVTAVEAVFAAVLCLIIYNGAYMSEILRPAFLSLDRGQMEAADSLGYTPFQKFRKIILPQVTPVALPGIGNAVIHLIHDSSLVFAIGVVDIMGLANIIGAESYGLYQLEVFLAVALIYWVISMISEQIIKYLENRRSKSISYHQNTVNEEAN</sequence>
<dbReference type="Pfam" id="PF00528">
    <property type="entry name" value="BPD_transp_1"/>
    <property type="match status" value="1"/>
</dbReference>
<feature type="domain" description="ABC transmembrane type-1" evidence="11">
    <location>
        <begin position="17"/>
        <end position="214"/>
    </location>
</feature>
<evidence type="ECO:0000256" key="1">
    <source>
        <dbReference type="ARBA" id="ARBA00004651"/>
    </source>
</evidence>
<reference evidence="13" key="1">
    <citation type="journal article" date="2019" name="Int. J. Syst. Evol. Microbiol.">
        <title>The Global Catalogue of Microorganisms (GCM) 10K type strain sequencing project: providing services to taxonomists for standard genome sequencing and annotation.</title>
        <authorList>
            <consortium name="The Broad Institute Genomics Platform"/>
            <consortium name="The Broad Institute Genome Sequencing Center for Infectious Disease"/>
            <person name="Wu L."/>
            <person name="Ma J."/>
        </authorList>
    </citation>
    <scope>NUCLEOTIDE SEQUENCE [LARGE SCALE GENOMIC DNA]</scope>
    <source>
        <strain evidence="13">KCTC 33575</strain>
    </source>
</reference>
<gene>
    <name evidence="12" type="ORF">ACFSX4_06905</name>
</gene>
<keyword evidence="4" id="KW-0533">Nickel</keyword>
<dbReference type="PANTHER" id="PTHR30614">
    <property type="entry name" value="MEMBRANE COMPONENT OF AMINO ACID ABC TRANSPORTER"/>
    <property type="match status" value="1"/>
</dbReference>
<evidence type="ECO:0000256" key="8">
    <source>
        <dbReference type="ARBA" id="ARBA00023112"/>
    </source>
</evidence>
<comment type="caution">
    <text evidence="12">The sequence shown here is derived from an EMBL/GenBank/DDBJ whole genome shotgun (WGS) entry which is preliminary data.</text>
</comment>
<dbReference type="InterPro" id="IPR000515">
    <property type="entry name" value="MetI-like"/>
</dbReference>
<feature type="transmembrane region" description="Helical" evidence="10">
    <location>
        <begin position="166"/>
        <end position="183"/>
    </location>
</feature>
<keyword evidence="5 10" id="KW-0812">Transmembrane</keyword>
<dbReference type="PROSITE" id="PS50928">
    <property type="entry name" value="ABC_TM1"/>
    <property type="match status" value="1"/>
</dbReference>
<evidence type="ECO:0000256" key="6">
    <source>
        <dbReference type="ARBA" id="ARBA00022970"/>
    </source>
</evidence>
<dbReference type="CDD" id="cd06261">
    <property type="entry name" value="TM_PBP2"/>
    <property type="match status" value="1"/>
</dbReference>
<evidence type="ECO:0000256" key="5">
    <source>
        <dbReference type="ARBA" id="ARBA00022692"/>
    </source>
</evidence>
<evidence type="ECO:0000313" key="12">
    <source>
        <dbReference type="EMBL" id="MFD2830198.1"/>
    </source>
</evidence>
<accession>A0ABW5WVZ4</accession>
<comment type="subcellular location">
    <subcellularLocation>
        <location evidence="1 10">Cell membrane</location>
        <topology evidence="1 10">Multi-pass membrane protein</topology>
    </subcellularLocation>
</comment>
<feature type="transmembrane region" description="Helical" evidence="10">
    <location>
        <begin position="82"/>
        <end position="103"/>
    </location>
</feature>
<feature type="transmembrane region" description="Helical" evidence="10">
    <location>
        <begin position="55"/>
        <end position="76"/>
    </location>
</feature>
<feature type="transmembrane region" description="Helical" evidence="10">
    <location>
        <begin position="20"/>
        <end position="43"/>
    </location>
</feature>
<protein>
    <submittedName>
        <fullName evidence="12">Amino acid ABC transporter permease</fullName>
    </submittedName>
</protein>
<dbReference type="EMBL" id="JBHUOQ010000001">
    <property type="protein sequence ID" value="MFD2830198.1"/>
    <property type="molecule type" value="Genomic_DNA"/>
</dbReference>